<accession>A0A1M5J7B2</accession>
<dbReference type="InterPro" id="IPR022742">
    <property type="entry name" value="Hydrolase_4"/>
</dbReference>
<proteinExistence type="predicted"/>
<dbReference type="SUPFAM" id="SSF53474">
    <property type="entry name" value="alpha/beta-Hydrolases"/>
    <property type="match status" value="1"/>
</dbReference>
<dbReference type="InterPro" id="IPR051044">
    <property type="entry name" value="MAG_DAG_Lipase"/>
</dbReference>
<dbReference type="EMBL" id="FQUP01000004">
    <property type="protein sequence ID" value="SHG36432.1"/>
    <property type="molecule type" value="Genomic_DNA"/>
</dbReference>
<dbReference type="AlphaFoldDB" id="A0A1M5J7B2"/>
<dbReference type="PANTHER" id="PTHR11614">
    <property type="entry name" value="PHOSPHOLIPASE-RELATED"/>
    <property type="match status" value="1"/>
</dbReference>
<name>A0A1M5J7B2_9HYPH</name>
<evidence type="ECO:0000313" key="3">
    <source>
        <dbReference type="Proteomes" id="UP000184485"/>
    </source>
</evidence>
<dbReference type="OrthoDB" id="9788260at2"/>
<evidence type="ECO:0000259" key="1">
    <source>
        <dbReference type="Pfam" id="PF12146"/>
    </source>
</evidence>
<protein>
    <submittedName>
        <fullName evidence="2">Lysophospholipase</fullName>
    </submittedName>
</protein>
<keyword evidence="3" id="KW-1185">Reference proteome</keyword>
<dbReference type="RefSeq" id="WP_073056617.1">
    <property type="nucleotide sequence ID" value="NZ_FQUP01000004.1"/>
</dbReference>
<sequence length="314" mass="34470">MSFISLPDNPLPEGVHETVVTTQDGVRLRVARWRPAGAVKGTVSLLHGRAETIEKYFEVIGELLQRGFAVATMDWRGQGGSDRPLPDPRKGHVEDFSDYDRDLETFLREFVLPDCPAPHFALAHSTGGLILLRHVRRSGLTFSRIVLTSPLLELGSMNPPRWFVRSASATLASLGLGDFYPPGAGLVRLEERSFYTNPLTGDARRFARMRAIAASRPELCIGPPTIGWLNAACHAMRDAADPTFAAAIAVPTLVMTAGADKVVRPLATERFVRNMRLGSEIVLAGARHEILMERDSIRAAFWAAFDAFIPATKD</sequence>
<dbReference type="InterPro" id="IPR029058">
    <property type="entry name" value="AB_hydrolase_fold"/>
</dbReference>
<dbReference type="STRING" id="1122133.SAMN02745157_4126"/>
<reference evidence="2 3" key="1">
    <citation type="submission" date="2016-11" db="EMBL/GenBank/DDBJ databases">
        <authorList>
            <person name="Jaros S."/>
            <person name="Januszkiewicz K."/>
            <person name="Wedrychowicz H."/>
        </authorList>
    </citation>
    <scope>NUCLEOTIDE SEQUENCE [LARGE SCALE GENOMIC DNA]</scope>
    <source>
        <strain evidence="2 3">DSM 19436</strain>
    </source>
</reference>
<dbReference type="Proteomes" id="UP000184485">
    <property type="component" value="Unassembled WGS sequence"/>
</dbReference>
<organism evidence="2 3">
    <name type="scientific">Kaistia soli DSM 19436</name>
    <dbReference type="NCBI Taxonomy" id="1122133"/>
    <lineage>
        <taxon>Bacteria</taxon>
        <taxon>Pseudomonadati</taxon>
        <taxon>Pseudomonadota</taxon>
        <taxon>Alphaproteobacteria</taxon>
        <taxon>Hyphomicrobiales</taxon>
        <taxon>Kaistiaceae</taxon>
        <taxon>Kaistia</taxon>
    </lineage>
</organism>
<dbReference type="Gene3D" id="3.40.50.1820">
    <property type="entry name" value="alpha/beta hydrolase"/>
    <property type="match status" value="1"/>
</dbReference>
<feature type="domain" description="Serine aminopeptidase S33" evidence="1">
    <location>
        <begin position="38"/>
        <end position="295"/>
    </location>
</feature>
<gene>
    <name evidence="2" type="ORF">SAMN02745157_4126</name>
</gene>
<evidence type="ECO:0000313" key="2">
    <source>
        <dbReference type="EMBL" id="SHG36432.1"/>
    </source>
</evidence>
<dbReference type="Pfam" id="PF12146">
    <property type="entry name" value="Hydrolase_4"/>
    <property type="match status" value="1"/>
</dbReference>